<dbReference type="SUPFAM" id="SSF56784">
    <property type="entry name" value="HAD-like"/>
    <property type="match status" value="1"/>
</dbReference>
<dbReference type="RefSeq" id="WP_387406622.1">
    <property type="nucleotide sequence ID" value="NZ_JBIAQY010000022.1"/>
</dbReference>
<keyword evidence="2" id="KW-1185">Reference proteome</keyword>
<sequence>MDRVVILGCGGSGKTFLAHHLAHLLGLPLTHLDSIYYYADWNPLPQNEFAQQQRDLVARPRWLIEGNYAGTRLIAIGRLHHGRGRLLARKVHNLVGGSTECGPERSRVRMFGMSAAYAGLVVWDVDGTLIPADLRWLRRAVARTYGLSEELIVFPKARVHGYTDQSIVVETAVASGVSSDVAEEGVSRFPEVLARVMFEGEQELARDQPAYPGAFDSIASLHEHGFVQTVLTGNLRVAAEVKLRVSGLDRHLDLDIGAFGDDARDRFELPAVVAERFAARYGTMLDACRTVVIGDAPNDIACARHAGFYVIAVAHRMPRNELEQHSPDAALDRLDTNMVVSAVTSLTGGIKTP</sequence>
<gene>
    <name evidence="1" type="ORF">ACFYXQ_39480</name>
</gene>
<dbReference type="SUPFAM" id="SSF52540">
    <property type="entry name" value="P-loop containing nucleoside triphosphate hydrolases"/>
    <property type="match status" value="1"/>
</dbReference>
<proteinExistence type="predicted"/>
<dbReference type="PANTHER" id="PTHR37816">
    <property type="entry name" value="YALI0E33011P"/>
    <property type="match status" value="1"/>
</dbReference>
<organism evidence="1 2">
    <name type="scientific">Nocardia jiangxiensis</name>
    <dbReference type="NCBI Taxonomy" id="282685"/>
    <lineage>
        <taxon>Bacteria</taxon>
        <taxon>Bacillati</taxon>
        <taxon>Actinomycetota</taxon>
        <taxon>Actinomycetes</taxon>
        <taxon>Mycobacteriales</taxon>
        <taxon>Nocardiaceae</taxon>
        <taxon>Nocardia</taxon>
    </lineage>
</organism>
<dbReference type="Proteomes" id="UP001601992">
    <property type="component" value="Unassembled WGS sequence"/>
</dbReference>
<dbReference type="Pfam" id="PF12710">
    <property type="entry name" value="HAD"/>
    <property type="match status" value="1"/>
</dbReference>
<accession>A0ABW6SC18</accession>
<dbReference type="Gene3D" id="3.40.50.300">
    <property type="entry name" value="P-loop containing nucleotide triphosphate hydrolases"/>
    <property type="match status" value="1"/>
</dbReference>
<comment type="caution">
    <text evidence="1">The sequence shown here is derived from an EMBL/GenBank/DDBJ whole genome shotgun (WGS) entry which is preliminary data.</text>
</comment>
<dbReference type="EMBL" id="JBIAQY010000022">
    <property type="protein sequence ID" value="MFF3573851.1"/>
    <property type="molecule type" value="Genomic_DNA"/>
</dbReference>
<dbReference type="InterPro" id="IPR027417">
    <property type="entry name" value="P-loop_NTPase"/>
</dbReference>
<dbReference type="Gene3D" id="3.40.50.1000">
    <property type="entry name" value="HAD superfamily/HAD-like"/>
    <property type="match status" value="1"/>
</dbReference>
<dbReference type="InterPro" id="IPR036412">
    <property type="entry name" value="HAD-like_sf"/>
</dbReference>
<evidence type="ECO:0000313" key="2">
    <source>
        <dbReference type="Proteomes" id="UP001601992"/>
    </source>
</evidence>
<dbReference type="InterPro" id="IPR023198">
    <property type="entry name" value="PGP-like_dom2"/>
</dbReference>
<protein>
    <submittedName>
        <fullName evidence="1">Haloacid dehalogenase-like hydrolase</fullName>
    </submittedName>
</protein>
<name>A0ABW6SC18_9NOCA</name>
<dbReference type="PANTHER" id="PTHR37816:SF1">
    <property type="entry name" value="TOXIN"/>
    <property type="match status" value="1"/>
</dbReference>
<dbReference type="InterPro" id="IPR052922">
    <property type="entry name" value="Cytidylate_Kinase-2"/>
</dbReference>
<reference evidence="1 2" key="1">
    <citation type="submission" date="2024-10" db="EMBL/GenBank/DDBJ databases">
        <title>The Natural Products Discovery Center: Release of the First 8490 Sequenced Strains for Exploring Actinobacteria Biosynthetic Diversity.</title>
        <authorList>
            <person name="Kalkreuter E."/>
            <person name="Kautsar S.A."/>
            <person name="Yang D."/>
            <person name="Bader C.D."/>
            <person name="Teijaro C.N."/>
            <person name="Fluegel L."/>
            <person name="Davis C.M."/>
            <person name="Simpson J.R."/>
            <person name="Lauterbach L."/>
            <person name="Steele A.D."/>
            <person name="Gui C."/>
            <person name="Meng S."/>
            <person name="Li G."/>
            <person name="Viehrig K."/>
            <person name="Ye F."/>
            <person name="Su P."/>
            <person name="Kiefer A.F."/>
            <person name="Nichols A."/>
            <person name="Cepeda A.J."/>
            <person name="Yan W."/>
            <person name="Fan B."/>
            <person name="Jiang Y."/>
            <person name="Adhikari A."/>
            <person name="Zheng C.-J."/>
            <person name="Schuster L."/>
            <person name="Cowan T.M."/>
            <person name="Smanski M.J."/>
            <person name="Chevrette M.G."/>
            <person name="De Carvalho L.P.S."/>
            <person name="Shen B."/>
        </authorList>
    </citation>
    <scope>NUCLEOTIDE SEQUENCE [LARGE SCALE GENOMIC DNA]</scope>
    <source>
        <strain evidence="1 2">NPDC002593</strain>
    </source>
</reference>
<dbReference type="Gene3D" id="1.10.150.240">
    <property type="entry name" value="Putative phosphatase, domain 2"/>
    <property type="match status" value="1"/>
</dbReference>
<dbReference type="InterPro" id="IPR023214">
    <property type="entry name" value="HAD_sf"/>
</dbReference>
<evidence type="ECO:0000313" key="1">
    <source>
        <dbReference type="EMBL" id="MFF3573851.1"/>
    </source>
</evidence>